<gene>
    <name evidence="5" type="ORF">GCM10023322_42080</name>
</gene>
<dbReference type="RefSeq" id="WP_345631962.1">
    <property type="nucleotide sequence ID" value="NZ_BAABJQ010000012.1"/>
</dbReference>
<dbReference type="Proteomes" id="UP001501570">
    <property type="component" value="Unassembled WGS sequence"/>
</dbReference>
<keyword evidence="3" id="KW-1133">Transmembrane helix</keyword>
<keyword evidence="3" id="KW-0472">Membrane</keyword>
<feature type="compositionally biased region" description="Basic residues" evidence="2">
    <location>
        <begin position="35"/>
        <end position="49"/>
    </location>
</feature>
<protein>
    <recommendedName>
        <fullName evidence="4">Cell envelope-related transcriptional attenuator domain-containing protein</fullName>
    </recommendedName>
</protein>
<dbReference type="Gene3D" id="3.40.630.190">
    <property type="entry name" value="LCP protein"/>
    <property type="match status" value="1"/>
</dbReference>
<reference evidence="6" key="1">
    <citation type="journal article" date="2019" name="Int. J. Syst. Evol. Microbiol.">
        <title>The Global Catalogue of Microorganisms (GCM) 10K type strain sequencing project: providing services to taxonomists for standard genome sequencing and annotation.</title>
        <authorList>
            <consortium name="The Broad Institute Genomics Platform"/>
            <consortium name="The Broad Institute Genome Sequencing Center for Infectious Disease"/>
            <person name="Wu L."/>
            <person name="Ma J."/>
        </authorList>
    </citation>
    <scope>NUCLEOTIDE SEQUENCE [LARGE SCALE GENOMIC DNA]</scope>
    <source>
        <strain evidence="6">JCM 18304</strain>
    </source>
</reference>
<dbReference type="PANTHER" id="PTHR33392:SF6">
    <property type="entry name" value="POLYISOPRENYL-TEICHOIC ACID--PEPTIDOGLYCAN TEICHOIC ACID TRANSFERASE TAGU"/>
    <property type="match status" value="1"/>
</dbReference>
<dbReference type="PANTHER" id="PTHR33392">
    <property type="entry name" value="POLYISOPRENYL-TEICHOIC ACID--PEPTIDOGLYCAN TEICHOIC ACID TRANSFERASE TAGU"/>
    <property type="match status" value="1"/>
</dbReference>
<evidence type="ECO:0000313" key="6">
    <source>
        <dbReference type="Proteomes" id="UP001501570"/>
    </source>
</evidence>
<evidence type="ECO:0000313" key="5">
    <source>
        <dbReference type="EMBL" id="GAA5189363.1"/>
    </source>
</evidence>
<accession>A0ABP9S156</accession>
<feature type="region of interest" description="Disordered" evidence="2">
    <location>
        <begin position="1"/>
        <end position="49"/>
    </location>
</feature>
<evidence type="ECO:0000256" key="2">
    <source>
        <dbReference type="SAM" id="MobiDB-lite"/>
    </source>
</evidence>
<keyword evidence="6" id="KW-1185">Reference proteome</keyword>
<feature type="compositionally biased region" description="Basic and acidic residues" evidence="2">
    <location>
        <begin position="13"/>
        <end position="23"/>
    </location>
</feature>
<dbReference type="Pfam" id="PF03816">
    <property type="entry name" value="LytR_cpsA_psr"/>
    <property type="match status" value="1"/>
</dbReference>
<comment type="caution">
    <text evidence="5">The sequence shown here is derived from an EMBL/GenBank/DDBJ whole genome shotgun (WGS) entry which is preliminary data.</text>
</comment>
<dbReference type="InterPro" id="IPR004474">
    <property type="entry name" value="LytR_CpsA_psr"/>
</dbReference>
<name>A0ABP9S156_9ACTN</name>
<comment type="similarity">
    <text evidence="1">Belongs to the LytR/CpsA/Psr (LCP) family.</text>
</comment>
<evidence type="ECO:0000259" key="4">
    <source>
        <dbReference type="Pfam" id="PF03816"/>
    </source>
</evidence>
<feature type="domain" description="Cell envelope-related transcriptional attenuator" evidence="4">
    <location>
        <begin position="130"/>
        <end position="329"/>
    </location>
</feature>
<dbReference type="EMBL" id="BAABJQ010000012">
    <property type="protein sequence ID" value="GAA5189363.1"/>
    <property type="molecule type" value="Genomic_DNA"/>
</dbReference>
<evidence type="ECO:0000256" key="1">
    <source>
        <dbReference type="ARBA" id="ARBA00006068"/>
    </source>
</evidence>
<keyword evidence="3" id="KW-0812">Transmembrane</keyword>
<evidence type="ECO:0000256" key="3">
    <source>
        <dbReference type="SAM" id="Phobius"/>
    </source>
</evidence>
<feature type="transmembrane region" description="Helical" evidence="3">
    <location>
        <begin position="53"/>
        <end position="75"/>
    </location>
</feature>
<proteinExistence type="inferred from homology"/>
<organism evidence="5 6">
    <name type="scientific">Rugosimonospora acidiphila</name>
    <dbReference type="NCBI Taxonomy" id="556531"/>
    <lineage>
        <taxon>Bacteria</taxon>
        <taxon>Bacillati</taxon>
        <taxon>Actinomycetota</taxon>
        <taxon>Actinomycetes</taxon>
        <taxon>Micromonosporales</taxon>
        <taxon>Micromonosporaceae</taxon>
        <taxon>Rugosimonospora</taxon>
    </lineage>
</organism>
<dbReference type="InterPro" id="IPR050922">
    <property type="entry name" value="LytR/CpsA/Psr_CW_biosynth"/>
</dbReference>
<sequence length="428" mass="45542">MEYASGAVLDSSGDDRSSGDRRRTPGRRGGGPPRKGGRGGRGKNGGRKRKDPLWAKLLVGFGALLMLSSGGLIFGSKVILAAATKSVTQQDLLGAASGKDRAHATISGAKNILLIGVDNRPGQNPNDLVRSDSIIILHITASHDVGYMVSIPRDTEVSIPAYNNGKHSYAGGRDKINAAFAFGSQGLTGNAARQNGVELLEKTIQGLPGMAGMTFDAGAIVDFTGFQQVVNVLGGVTMYVDETTTSIHVGFTSNGTEKMPERIDPGTGELLGPVPGVTPEVYTKGTHHLSAWQALDYVRQRDKLANGDGDYGRQRHQQQFIKALFKEILSSDTLTNPSKLNKVLDTVGQAMTIDTGGVKLTDWIFAMRNISADSLVTIKTNDGQYDNGEENGSSVQLLSDTSMQLLQCVKDDNVGTFVQLHPDWVAAS</sequence>